<name>A0A835RW49_VANPL</name>
<reference evidence="1 2" key="1">
    <citation type="journal article" date="2020" name="Nat. Food">
        <title>A phased Vanilla planifolia genome enables genetic improvement of flavour and production.</title>
        <authorList>
            <person name="Hasing T."/>
            <person name="Tang H."/>
            <person name="Brym M."/>
            <person name="Khazi F."/>
            <person name="Huang T."/>
            <person name="Chambers A.H."/>
        </authorList>
    </citation>
    <scope>NUCLEOTIDE SEQUENCE [LARGE SCALE GENOMIC DNA]</scope>
    <source>
        <tissue evidence="1">Leaf</tissue>
    </source>
</reference>
<protein>
    <submittedName>
        <fullName evidence="1">Uncharacterized protein</fullName>
    </submittedName>
</protein>
<dbReference type="OrthoDB" id="429813at2759"/>
<comment type="caution">
    <text evidence="1">The sequence shown here is derived from an EMBL/GenBank/DDBJ whole genome shotgun (WGS) entry which is preliminary data.</text>
</comment>
<dbReference type="InterPro" id="IPR008686">
    <property type="entry name" value="RNA_pol_mitovir"/>
</dbReference>
<dbReference type="Pfam" id="PF05919">
    <property type="entry name" value="Mitovir_RNA_pol"/>
    <property type="match status" value="1"/>
</dbReference>
<keyword evidence="2" id="KW-1185">Reference proteome</keyword>
<proteinExistence type="predicted"/>
<dbReference type="EMBL" id="JADCNL010000002">
    <property type="protein sequence ID" value="KAG0493137.1"/>
    <property type="molecule type" value="Genomic_DNA"/>
</dbReference>
<dbReference type="PANTHER" id="PTHR34456:SF9">
    <property type="entry name" value="MITOVIRUS RNA-DEPENDENT RNA POLYMERASE"/>
    <property type="match status" value="1"/>
</dbReference>
<organism evidence="1 2">
    <name type="scientific">Vanilla planifolia</name>
    <name type="common">Vanilla</name>
    <dbReference type="NCBI Taxonomy" id="51239"/>
    <lineage>
        <taxon>Eukaryota</taxon>
        <taxon>Viridiplantae</taxon>
        <taxon>Streptophyta</taxon>
        <taxon>Embryophyta</taxon>
        <taxon>Tracheophyta</taxon>
        <taxon>Spermatophyta</taxon>
        <taxon>Magnoliopsida</taxon>
        <taxon>Liliopsida</taxon>
        <taxon>Asparagales</taxon>
        <taxon>Orchidaceae</taxon>
        <taxon>Vanilloideae</taxon>
        <taxon>Vanilleae</taxon>
        <taxon>Vanilla</taxon>
    </lineage>
</organism>
<evidence type="ECO:0000313" key="1">
    <source>
        <dbReference type="EMBL" id="KAG0493137.1"/>
    </source>
</evidence>
<gene>
    <name evidence="1" type="ORF">HPP92_006535</name>
</gene>
<dbReference type="PANTHER" id="PTHR34456">
    <property type="entry name" value="MITOVIRUS RNA-DEPENDENT RNA POLYMERASE"/>
    <property type="match status" value="1"/>
</dbReference>
<evidence type="ECO:0000313" key="2">
    <source>
        <dbReference type="Proteomes" id="UP000636800"/>
    </source>
</evidence>
<dbReference type="Proteomes" id="UP000636800">
    <property type="component" value="Chromosome 2"/>
</dbReference>
<accession>A0A835RW49</accession>
<dbReference type="AlphaFoldDB" id="A0A835RW49"/>
<sequence length="135" mass="15459">MKVIQHCHAFDERHLKSIEFVSKHENGLSLPSSYEVVGKVPFGKQCEVYFKDVTPLGFYAAWALFSVSQHMLVWMASEIIYLGRRFSAKEILDDDVVIENERVAKEYQTLIEDLEVSILKSKSLISENGSLEFAK</sequence>